<proteinExistence type="predicted"/>
<comment type="caution">
    <text evidence="1">The sequence shown here is derived from an EMBL/GenBank/DDBJ whole genome shotgun (WGS) entry which is preliminary data.</text>
</comment>
<sequence length="150" mass="16404">MLFPRALCRTWQRASGYERAEPMVAALVVAGAGAGCTWLSSRSASCAPPSRRAPPSPQRTAHACARCTCARARVGLSLPPRITSSARYASCIDLRHFRWLHERNNRLPGRQPRDLLHQGREGERSTRAPCAALGASLRQDGLSFLATYCS</sequence>
<dbReference type="EMBL" id="CADEBD010000170">
    <property type="protein sequence ID" value="CAB3223308.1"/>
    <property type="molecule type" value="Genomic_DNA"/>
</dbReference>
<dbReference type="Proteomes" id="UP000494256">
    <property type="component" value="Unassembled WGS sequence"/>
</dbReference>
<reference evidence="1 2" key="1">
    <citation type="submission" date="2020-04" db="EMBL/GenBank/DDBJ databases">
        <authorList>
            <person name="Wallbank WR R."/>
            <person name="Pardo Diaz C."/>
            <person name="Kozak K."/>
            <person name="Martin S."/>
            <person name="Jiggins C."/>
            <person name="Moest M."/>
            <person name="Warren A I."/>
            <person name="Byers J.R.P. K."/>
            <person name="Montejo-Kovacevich G."/>
            <person name="Yen C E."/>
        </authorList>
    </citation>
    <scope>NUCLEOTIDE SEQUENCE [LARGE SCALE GENOMIC DNA]</scope>
</reference>
<name>A0A8S0YVB8_ARCPL</name>
<organism evidence="1 2">
    <name type="scientific">Arctia plantaginis</name>
    <name type="common">Wood tiger moth</name>
    <name type="synonym">Phalaena plantaginis</name>
    <dbReference type="NCBI Taxonomy" id="874455"/>
    <lineage>
        <taxon>Eukaryota</taxon>
        <taxon>Metazoa</taxon>
        <taxon>Ecdysozoa</taxon>
        <taxon>Arthropoda</taxon>
        <taxon>Hexapoda</taxon>
        <taxon>Insecta</taxon>
        <taxon>Pterygota</taxon>
        <taxon>Neoptera</taxon>
        <taxon>Endopterygota</taxon>
        <taxon>Lepidoptera</taxon>
        <taxon>Glossata</taxon>
        <taxon>Ditrysia</taxon>
        <taxon>Noctuoidea</taxon>
        <taxon>Erebidae</taxon>
        <taxon>Arctiinae</taxon>
        <taxon>Arctia</taxon>
    </lineage>
</organism>
<gene>
    <name evidence="1" type="ORF">APLA_LOCUS1392</name>
</gene>
<dbReference type="OrthoDB" id="6339459at2759"/>
<accession>A0A8S0YVB8</accession>
<protein>
    <submittedName>
        <fullName evidence="1">Uncharacterized protein</fullName>
    </submittedName>
</protein>
<dbReference type="AlphaFoldDB" id="A0A8S0YVB8"/>
<evidence type="ECO:0000313" key="2">
    <source>
        <dbReference type="Proteomes" id="UP000494256"/>
    </source>
</evidence>
<evidence type="ECO:0000313" key="1">
    <source>
        <dbReference type="EMBL" id="CAB3223308.1"/>
    </source>
</evidence>